<organism evidence="1">
    <name type="scientific">mine drainage metagenome</name>
    <dbReference type="NCBI Taxonomy" id="410659"/>
    <lineage>
        <taxon>unclassified sequences</taxon>
        <taxon>metagenomes</taxon>
        <taxon>ecological metagenomes</taxon>
    </lineage>
</organism>
<gene>
    <name evidence="1" type="ORF">GALL_553400</name>
</gene>
<comment type="caution">
    <text evidence="1">The sequence shown here is derived from an EMBL/GenBank/DDBJ whole genome shotgun (WGS) entry which is preliminary data.</text>
</comment>
<accession>A0A1J5NY33</accession>
<name>A0A1J5NY33_9ZZZZ</name>
<proteinExistence type="predicted"/>
<sequence length="31" mass="3571">MAHKPNQPMSVCNFDRQVEGLRARVRREASS</sequence>
<evidence type="ECO:0000313" key="1">
    <source>
        <dbReference type="EMBL" id="OIQ63120.1"/>
    </source>
</evidence>
<dbReference type="EMBL" id="MLJW01009289">
    <property type="protein sequence ID" value="OIQ63120.1"/>
    <property type="molecule type" value="Genomic_DNA"/>
</dbReference>
<protein>
    <submittedName>
        <fullName evidence="1">Uncharacterized protein</fullName>
    </submittedName>
</protein>
<dbReference type="AlphaFoldDB" id="A0A1J5NY33"/>
<reference evidence="1" key="1">
    <citation type="submission" date="2016-10" db="EMBL/GenBank/DDBJ databases">
        <title>Sequence of Gallionella enrichment culture.</title>
        <authorList>
            <person name="Poehlein A."/>
            <person name="Muehling M."/>
            <person name="Daniel R."/>
        </authorList>
    </citation>
    <scope>NUCLEOTIDE SEQUENCE</scope>
</reference>